<proteinExistence type="predicted"/>
<feature type="compositionally biased region" description="Polar residues" evidence="1">
    <location>
        <begin position="266"/>
        <end position="277"/>
    </location>
</feature>
<dbReference type="AlphaFoldDB" id="A0AAW1RY22"/>
<feature type="region of interest" description="Disordered" evidence="1">
    <location>
        <begin position="539"/>
        <end position="571"/>
    </location>
</feature>
<protein>
    <submittedName>
        <fullName evidence="2">Uncharacterized protein</fullName>
    </submittedName>
</protein>
<accession>A0AAW1RY22</accession>
<feature type="compositionally biased region" description="Basic residues" evidence="1">
    <location>
        <begin position="196"/>
        <end position="213"/>
    </location>
</feature>
<feature type="region of interest" description="Disordered" evidence="1">
    <location>
        <begin position="171"/>
        <end position="213"/>
    </location>
</feature>
<feature type="compositionally biased region" description="Polar residues" evidence="1">
    <location>
        <begin position="294"/>
        <end position="308"/>
    </location>
</feature>
<feature type="region of interest" description="Disordered" evidence="1">
    <location>
        <begin position="391"/>
        <end position="415"/>
    </location>
</feature>
<dbReference type="Proteomes" id="UP001438707">
    <property type="component" value="Unassembled WGS sequence"/>
</dbReference>
<feature type="compositionally biased region" description="Polar residues" evidence="1">
    <location>
        <begin position="801"/>
        <end position="811"/>
    </location>
</feature>
<feature type="region of interest" description="Disordered" evidence="1">
    <location>
        <begin position="763"/>
        <end position="832"/>
    </location>
</feature>
<feature type="compositionally biased region" description="Low complexity" evidence="1">
    <location>
        <begin position="704"/>
        <end position="714"/>
    </location>
</feature>
<feature type="region of interest" description="Disordered" evidence="1">
    <location>
        <begin position="1"/>
        <end position="27"/>
    </location>
</feature>
<evidence type="ECO:0000313" key="3">
    <source>
        <dbReference type="Proteomes" id="UP001438707"/>
    </source>
</evidence>
<feature type="compositionally biased region" description="Low complexity" evidence="1">
    <location>
        <begin position="666"/>
        <end position="677"/>
    </location>
</feature>
<feature type="region of interest" description="Disordered" evidence="1">
    <location>
        <begin position="650"/>
        <end position="730"/>
    </location>
</feature>
<evidence type="ECO:0000256" key="1">
    <source>
        <dbReference type="SAM" id="MobiDB-lite"/>
    </source>
</evidence>
<name>A0AAW1RY22_9CHLO</name>
<feature type="region of interest" description="Disordered" evidence="1">
    <location>
        <begin position="420"/>
        <end position="439"/>
    </location>
</feature>
<feature type="compositionally biased region" description="Polar residues" evidence="1">
    <location>
        <begin position="694"/>
        <end position="703"/>
    </location>
</feature>
<organism evidence="2 3">
    <name type="scientific">Apatococcus lobatus</name>
    <dbReference type="NCBI Taxonomy" id="904363"/>
    <lineage>
        <taxon>Eukaryota</taxon>
        <taxon>Viridiplantae</taxon>
        <taxon>Chlorophyta</taxon>
        <taxon>core chlorophytes</taxon>
        <taxon>Trebouxiophyceae</taxon>
        <taxon>Chlorellales</taxon>
        <taxon>Chlorellaceae</taxon>
        <taxon>Apatococcus</taxon>
    </lineage>
</organism>
<feature type="compositionally biased region" description="Polar residues" evidence="1">
    <location>
        <begin position="391"/>
        <end position="404"/>
    </location>
</feature>
<sequence>MEEAAPAVEASMPSVSEDPVATPASPEVKYGSRLNKKVRVTEPRSITAVTHKVCNKCKQNLPAEAYCRQSNTSDGLNLWCKRCRSDRIKQWKKETWQKNAAARKEPDLEKQCAHCLETLPANAFFRDYSHRTGLEHFCKVCKKAIKTERLRVQREAVLLGLPIPRKRKAQAEQVFPEPVPLPPPGEGPMEPSCKLTSRKPTPKKVPTHTRRPYKKRKQVMMLQPGDEAAAGMYPEAQASSSNMPTATLDVNSLPPEFLQAYMQTVQQEGAGPSTSQEPGPVQPSYLQGMPDQAGPSTNQPSGPAQSGYLQALPTAAGSSAGLEPGPAQPGGLQDAVPAAGTYQALAAWASHGQDPQDLQWNAASSETQQPGFNFTPDQATTAAAATNQGLSIQPLNPTSGNQVPAVSDGDQISDHTTAPAVTHEDANPNGSLGMPQSAPSAAAAAAEDFATQVAGVLSGGLSIHQLSKEHQQELWAQFQQSQGLTADGAPFEGRGLTTEQLSREQEQYLPAPLQQHLAASISGPDGGDAPSMQQLEMPHAPQIPSAGDLPVDAQRGPSHGVGDQNKDLGAVQSTLPSHSHLNVPGQADSGQATISDLGGPLQQLANGFSAEQSLPVQGQVLVPGSKVDQPQSSDVLSGRVVAAGLQPYLSSDEPLRGVPLNQGSTAAPPASVPAAAANKLPTSGPLTRLIDHQSAPQGTSGNPATADATTEADAMQMPEQPDSAQPGSIGDDAFMQSLALEQLEYDAEDDALPLSAGEAVVASGNGTGGDIETESRPSSSIDLKGHSKAGQAEVGPEMQITGASANAQPTAGSVDKASHSKAGSAQHATWKTSINPFTGQPYTYMPTA</sequence>
<gene>
    <name evidence="2" type="ORF">WJX74_004671</name>
</gene>
<reference evidence="2 3" key="1">
    <citation type="journal article" date="2024" name="Nat. Commun.">
        <title>Phylogenomics reveals the evolutionary origins of lichenization in chlorophyte algae.</title>
        <authorList>
            <person name="Puginier C."/>
            <person name="Libourel C."/>
            <person name="Otte J."/>
            <person name="Skaloud P."/>
            <person name="Haon M."/>
            <person name="Grisel S."/>
            <person name="Petersen M."/>
            <person name="Berrin J.G."/>
            <person name="Delaux P.M."/>
            <person name="Dal Grande F."/>
            <person name="Keller J."/>
        </authorList>
    </citation>
    <scope>NUCLEOTIDE SEQUENCE [LARGE SCALE GENOMIC DNA]</scope>
    <source>
        <strain evidence="2 3">SAG 2145</strain>
    </source>
</reference>
<feature type="region of interest" description="Disordered" evidence="1">
    <location>
        <begin position="316"/>
        <end position="335"/>
    </location>
</feature>
<comment type="caution">
    <text evidence="2">The sequence shown here is derived from an EMBL/GenBank/DDBJ whole genome shotgun (WGS) entry which is preliminary data.</text>
</comment>
<feature type="compositionally biased region" description="Pro residues" evidence="1">
    <location>
        <begin position="177"/>
        <end position="186"/>
    </location>
</feature>
<feature type="compositionally biased region" description="Polar residues" evidence="1">
    <location>
        <begin position="821"/>
        <end position="832"/>
    </location>
</feature>
<feature type="region of interest" description="Disordered" evidence="1">
    <location>
        <begin position="266"/>
        <end position="309"/>
    </location>
</feature>
<evidence type="ECO:0000313" key="2">
    <source>
        <dbReference type="EMBL" id="KAK9838859.1"/>
    </source>
</evidence>
<keyword evidence="3" id="KW-1185">Reference proteome</keyword>
<dbReference type="EMBL" id="JALJOS010000005">
    <property type="protein sequence ID" value="KAK9838859.1"/>
    <property type="molecule type" value="Genomic_DNA"/>
</dbReference>